<evidence type="ECO:0008006" key="6">
    <source>
        <dbReference type="Google" id="ProtNLM"/>
    </source>
</evidence>
<dbReference type="Gene3D" id="2.60.120.1440">
    <property type="match status" value="1"/>
</dbReference>
<accession>U2J2K9</accession>
<evidence type="ECO:0000259" key="2">
    <source>
        <dbReference type="Pfam" id="PF04773"/>
    </source>
</evidence>
<dbReference type="EMBL" id="ATDL01000015">
    <property type="protein sequence ID" value="ERJ59189.1"/>
    <property type="molecule type" value="Genomic_DNA"/>
</dbReference>
<dbReference type="eggNOG" id="COG3712">
    <property type="taxonomic scope" value="Bacteria"/>
</dbReference>
<evidence type="ECO:0000313" key="5">
    <source>
        <dbReference type="Proteomes" id="UP000016584"/>
    </source>
</evidence>
<dbReference type="OrthoDB" id="651134at2"/>
<dbReference type="InterPro" id="IPR012373">
    <property type="entry name" value="Ferrdict_sens_TM"/>
</dbReference>
<dbReference type="PANTHER" id="PTHR30273">
    <property type="entry name" value="PERIPLASMIC SIGNAL SENSOR AND SIGMA FACTOR ACTIVATOR FECR-RELATED"/>
    <property type="match status" value="1"/>
</dbReference>
<dbReference type="InterPro" id="IPR032508">
    <property type="entry name" value="FecR_C"/>
</dbReference>
<dbReference type="STRING" id="1346330.M472_10435"/>
<sequence length="377" mass="43008">MERNRVTNLILKYKLSSLTDEELDELTSWLKEKPENVSAFSSICKDKEVLEAFNTFETAVAEDAWELVRKKVTKKNVFFRYYRYVAAVSIGLLLSFTGYYIWIADTGREVVEKNATKALDLFPAKAEARLITSDGEEHDLHAAAHINGFTSLEEGSLQYEEGATDVPPGINTLMTPEAAVYTMFLPDGTKAMLNASSSLEFPSKFASDSRVVKVTGEVYFEVKSDKNRPFVVQSDDLKIKVLGTKFNINAYEQNKRIALLEGKVQVENLENKKIMMPNDVIITRGEELFKSNKSIERELSWVDDLFYFEKDNLKHITTQLRRWYGVDVEIAPQVNQNVLYTGKISRQAMLTDVLDILNYLTNLKFKLNEKKITVTVN</sequence>
<feature type="domain" description="FecR protein" evidence="2">
    <location>
        <begin position="173"/>
        <end position="265"/>
    </location>
</feature>
<evidence type="ECO:0000313" key="4">
    <source>
        <dbReference type="EMBL" id="ERJ59189.1"/>
    </source>
</evidence>
<dbReference type="PANTHER" id="PTHR30273:SF2">
    <property type="entry name" value="PROTEIN FECR"/>
    <property type="match status" value="1"/>
</dbReference>
<dbReference type="GO" id="GO:0016989">
    <property type="term" value="F:sigma factor antagonist activity"/>
    <property type="evidence" value="ECO:0007669"/>
    <property type="project" value="TreeGrafter"/>
</dbReference>
<proteinExistence type="predicted"/>
<reference evidence="4 5" key="1">
    <citation type="journal article" date="2013" name="Genome Announc.">
        <title>The Draft Genome Sequence of Sphingomonas paucimobilis Strain HER1398 (Proteobacteria), Host to the Giant PAU Phage, Indicates That It Is a Member of the Genus Sphingobacterium (Bacteroidetes).</title>
        <authorList>
            <person name="White R.A.III."/>
            <person name="Suttle C.A."/>
        </authorList>
    </citation>
    <scope>NUCLEOTIDE SEQUENCE [LARGE SCALE GENOMIC DNA]</scope>
    <source>
        <strain evidence="4 5">HER1398</strain>
    </source>
</reference>
<dbReference type="Pfam" id="PF04773">
    <property type="entry name" value="FecR"/>
    <property type="match status" value="1"/>
</dbReference>
<dbReference type="PATRIC" id="fig|1346330.5.peg.2526"/>
<evidence type="ECO:0000259" key="3">
    <source>
        <dbReference type="Pfam" id="PF16344"/>
    </source>
</evidence>
<evidence type="ECO:0000256" key="1">
    <source>
        <dbReference type="SAM" id="Phobius"/>
    </source>
</evidence>
<keyword evidence="5" id="KW-1185">Reference proteome</keyword>
<name>U2J2K9_9SPHI</name>
<dbReference type="PIRSF" id="PIRSF018266">
    <property type="entry name" value="FecR"/>
    <property type="match status" value="1"/>
</dbReference>
<dbReference type="Pfam" id="PF16344">
    <property type="entry name" value="FecR_C"/>
    <property type="match status" value="1"/>
</dbReference>
<gene>
    <name evidence="4" type="ORF">M472_10435</name>
</gene>
<protein>
    <recommendedName>
        <fullName evidence="6">FecR protein domain-containing protein</fullName>
    </recommendedName>
</protein>
<feature type="transmembrane region" description="Helical" evidence="1">
    <location>
        <begin position="81"/>
        <end position="102"/>
    </location>
</feature>
<keyword evidence="1" id="KW-1133">Transmembrane helix</keyword>
<dbReference type="Gene3D" id="3.55.50.30">
    <property type="match status" value="1"/>
</dbReference>
<keyword evidence="1" id="KW-0472">Membrane</keyword>
<organism evidence="4 5">
    <name type="scientific">Sphingobacterium paucimobilis HER1398</name>
    <dbReference type="NCBI Taxonomy" id="1346330"/>
    <lineage>
        <taxon>Bacteria</taxon>
        <taxon>Pseudomonadati</taxon>
        <taxon>Bacteroidota</taxon>
        <taxon>Sphingobacteriia</taxon>
        <taxon>Sphingobacteriales</taxon>
        <taxon>Sphingobacteriaceae</taxon>
        <taxon>Sphingobacterium</taxon>
    </lineage>
</organism>
<dbReference type="Proteomes" id="UP000016584">
    <property type="component" value="Unassembled WGS sequence"/>
</dbReference>
<dbReference type="RefSeq" id="WP_021070683.1">
    <property type="nucleotide sequence ID" value="NZ_ATDL01000015.1"/>
</dbReference>
<feature type="domain" description="Protein FecR C-terminal" evidence="3">
    <location>
        <begin position="306"/>
        <end position="374"/>
    </location>
</feature>
<comment type="caution">
    <text evidence="4">The sequence shown here is derived from an EMBL/GenBank/DDBJ whole genome shotgun (WGS) entry which is preliminary data.</text>
</comment>
<dbReference type="InterPro" id="IPR006860">
    <property type="entry name" value="FecR"/>
</dbReference>
<dbReference type="AlphaFoldDB" id="U2J2K9"/>
<keyword evidence="1" id="KW-0812">Transmembrane</keyword>